<accession>A0A090YNU5</accession>
<gene>
    <name evidence="1" type="ORF">DJ93_379</name>
</gene>
<comment type="caution">
    <text evidence="1">The sequence shown here is derived from an EMBL/GenBank/DDBJ whole genome shotgun (WGS) entry which is preliminary data.</text>
</comment>
<protein>
    <submittedName>
        <fullName evidence="1">Uncharacterized protein</fullName>
    </submittedName>
</protein>
<evidence type="ECO:0000313" key="2">
    <source>
        <dbReference type="Proteomes" id="UP000029389"/>
    </source>
</evidence>
<dbReference type="EMBL" id="JMQC01000008">
    <property type="protein sequence ID" value="KFM99567.1"/>
    <property type="molecule type" value="Genomic_DNA"/>
</dbReference>
<reference evidence="1 2" key="1">
    <citation type="submission" date="2014-04" db="EMBL/GenBank/DDBJ databases">
        <authorList>
            <person name="Bishop-Lilly K.A."/>
            <person name="Broomall S.M."/>
            <person name="Chain P.S."/>
            <person name="Chertkov O."/>
            <person name="Coyne S.R."/>
            <person name="Daligault H.E."/>
            <person name="Davenport K.W."/>
            <person name="Erkkila T."/>
            <person name="Frey K.G."/>
            <person name="Gibbons H.S."/>
            <person name="Gu W."/>
            <person name="Jaissle J."/>
            <person name="Johnson S.L."/>
            <person name="Koroleva G.I."/>
            <person name="Ladner J.T."/>
            <person name="Lo C.-C."/>
            <person name="Minogue T.D."/>
            <person name="Munk C."/>
            <person name="Palacios G.F."/>
            <person name="Redden C.L."/>
            <person name="Rosenzweig C.N."/>
            <person name="Scholz M.B."/>
            <person name="Teshima H."/>
            <person name="Xu Y."/>
        </authorList>
    </citation>
    <scope>NUCLEOTIDE SEQUENCE [LARGE SCALE GENOMIC DNA]</scope>
    <source>
        <strain evidence="1 2">BHP</strain>
    </source>
</reference>
<name>A0A090YNU5_9BACI</name>
<dbReference type="PATRIC" id="fig|1405.8.peg.551"/>
<proteinExistence type="predicted"/>
<dbReference type="AlphaFoldDB" id="A0A090YNU5"/>
<organism evidence="1 2">
    <name type="scientific">Bacillus clarus</name>
    <dbReference type="NCBI Taxonomy" id="2338372"/>
    <lineage>
        <taxon>Bacteria</taxon>
        <taxon>Bacillati</taxon>
        <taxon>Bacillota</taxon>
        <taxon>Bacilli</taxon>
        <taxon>Bacillales</taxon>
        <taxon>Bacillaceae</taxon>
        <taxon>Bacillus</taxon>
        <taxon>Bacillus cereus group</taxon>
    </lineage>
</organism>
<dbReference type="RefSeq" id="WP_016125058.1">
    <property type="nucleotide sequence ID" value="NZ_JMQC01000008.1"/>
</dbReference>
<evidence type="ECO:0000313" key="1">
    <source>
        <dbReference type="EMBL" id="KFM99567.1"/>
    </source>
</evidence>
<sequence>MKYVLHRLGIKFSPSLTFKGVGPFPIRFARKRFEQLERRLEEFLRKQREDVE</sequence>
<dbReference type="Proteomes" id="UP000029389">
    <property type="component" value="Unassembled WGS sequence"/>
</dbReference>